<comment type="subcellular location">
    <subcellularLocation>
        <location evidence="2">Chromosome</location>
    </subcellularLocation>
    <subcellularLocation>
        <location evidence="1">Nucleus</location>
    </subcellularLocation>
</comment>
<evidence type="ECO:0000256" key="14">
    <source>
        <dbReference type="ARBA" id="ARBA00023163"/>
    </source>
</evidence>
<dbReference type="SMART" id="SM00570">
    <property type="entry name" value="AWS"/>
    <property type="match status" value="1"/>
</dbReference>
<dbReference type="InterPro" id="IPR059153">
    <property type="entry name" value="NSD_PHD-1st"/>
</dbReference>
<evidence type="ECO:0000256" key="1">
    <source>
        <dbReference type="ARBA" id="ARBA00004123"/>
    </source>
</evidence>
<dbReference type="InterPro" id="IPR001965">
    <property type="entry name" value="Znf_PHD"/>
</dbReference>
<feature type="domain" description="SET" evidence="19">
    <location>
        <begin position="780"/>
        <end position="897"/>
    </location>
</feature>
<dbReference type="InterPro" id="IPR046341">
    <property type="entry name" value="SET_dom_sf"/>
</dbReference>
<dbReference type="AlphaFoldDB" id="A0A674CTT2"/>
<dbReference type="PROSITE" id="PS50016">
    <property type="entry name" value="ZF_PHD_2"/>
    <property type="match status" value="1"/>
</dbReference>
<evidence type="ECO:0000256" key="6">
    <source>
        <dbReference type="ARBA" id="ARBA00022679"/>
    </source>
</evidence>
<dbReference type="GO" id="GO:0032259">
    <property type="term" value="P:methylation"/>
    <property type="evidence" value="ECO:0007669"/>
    <property type="project" value="UniProtKB-KW"/>
</dbReference>
<feature type="domain" description="PWWP" evidence="20">
    <location>
        <begin position="226"/>
        <end position="292"/>
    </location>
</feature>
<dbReference type="InterPro" id="IPR003616">
    <property type="entry name" value="Post-SET_dom"/>
</dbReference>
<dbReference type="GO" id="GO:0005694">
    <property type="term" value="C:chromosome"/>
    <property type="evidence" value="ECO:0007669"/>
    <property type="project" value="UniProtKB-SubCell"/>
</dbReference>
<dbReference type="InterPro" id="IPR019786">
    <property type="entry name" value="Zinc_finger_PHD-type_CS"/>
</dbReference>
<proteinExistence type="predicted"/>
<dbReference type="FunFam" id="3.30.40.10:FF:000153">
    <property type="entry name" value="Histone-lysine N-methyltransferase NSD2"/>
    <property type="match status" value="1"/>
</dbReference>
<dbReference type="InterPro" id="IPR000313">
    <property type="entry name" value="PWWP_dom"/>
</dbReference>
<dbReference type="FunFam" id="2.170.270.10:FF:000002">
    <property type="entry name" value="Histone-lysine N-methyltransferase"/>
    <property type="match status" value="1"/>
</dbReference>
<evidence type="ECO:0000256" key="17">
    <source>
        <dbReference type="SAM" id="MobiDB-lite"/>
    </source>
</evidence>
<dbReference type="InterPro" id="IPR050777">
    <property type="entry name" value="SET2_Histone-Lys_MeTrsfase"/>
</dbReference>
<protein>
    <submittedName>
        <fullName evidence="23">Nuclear receptor binding SET domain protein 2</fullName>
    </submittedName>
</protein>
<evidence type="ECO:0000256" key="8">
    <source>
        <dbReference type="ARBA" id="ARBA00022723"/>
    </source>
</evidence>
<dbReference type="SUPFAM" id="SSF63748">
    <property type="entry name" value="Tudor/PWWP/MBT"/>
    <property type="match status" value="2"/>
</dbReference>
<evidence type="ECO:0000256" key="10">
    <source>
        <dbReference type="ARBA" id="ARBA00022771"/>
    </source>
</evidence>
<dbReference type="InterPro" id="IPR006560">
    <property type="entry name" value="AWS_dom"/>
</dbReference>
<dbReference type="InterPro" id="IPR055198">
    <property type="entry name" value="NSD_PHD"/>
</dbReference>
<feature type="region of interest" description="Disordered" evidence="17">
    <location>
        <begin position="95"/>
        <end position="122"/>
    </location>
</feature>
<dbReference type="Pfam" id="PF22908">
    <property type="entry name" value="PHD_NSD"/>
    <property type="match status" value="1"/>
</dbReference>
<dbReference type="SUPFAM" id="SSF57903">
    <property type="entry name" value="FYVE/PHD zinc finger"/>
    <property type="match status" value="3"/>
</dbReference>
<evidence type="ECO:0000259" key="21">
    <source>
        <dbReference type="PROSITE" id="PS50868"/>
    </source>
</evidence>
<keyword evidence="4" id="KW-0597">Phosphoprotein</keyword>
<dbReference type="PANTHER" id="PTHR22884">
    <property type="entry name" value="SET DOMAIN PROTEINS"/>
    <property type="match status" value="1"/>
</dbReference>
<evidence type="ECO:0000256" key="15">
    <source>
        <dbReference type="ARBA" id="ARBA00023242"/>
    </source>
</evidence>
<dbReference type="SUPFAM" id="SSF82199">
    <property type="entry name" value="SET domain"/>
    <property type="match status" value="1"/>
</dbReference>
<dbReference type="SMART" id="SM00317">
    <property type="entry name" value="SET"/>
    <property type="match status" value="1"/>
</dbReference>
<dbReference type="PROSITE" id="PS01359">
    <property type="entry name" value="ZF_PHD_1"/>
    <property type="match status" value="1"/>
</dbReference>
<feature type="region of interest" description="Disordered" evidence="17">
    <location>
        <begin position="1"/>
        <end position="43"/>
    </location>
</feature>
<dbReference type="PROSITE" id="PS50280">
    <property type="entry name" value="SET"/>
    <property type="match status" value="1"/>
</dbReference>
<keyword evidence="12" id="KW-0156">Chromatin regulator</keyword>
<name>A0A674CTT2_SALTR</name>
<dbReference type="GO" id="GO:0016279">
    <property type="term" value="F:protein-lysine N-methyltransferase activity"/>
    <property type="evidence" value="ECO:0007669"/>
    <property type="project" value="UniProtKB-ARBA"/>
</dbReference>
<dbReference type="Pfam" id="PF00855">
    <property type="entry name" value="PWWP"/>
    <property type="match status" value="2"/>
</dbReference>
<dbReference type="InterPro" id="IPR047437">
    <property type="entry name" value="SET_NSD2"/>
</dbReference>
<dbReference type="Gene3D" id="3.30.40.10">
    <property type="entry name" value="Zinc/RING finger domain, C3HC4 (zinc finger)"/>
    <property type="match status" value="4"/>
</dbReference>
<dbReference type="PROSITE" id="PS50868">
    <property type="entry name" value="POST_SET"/>
    <property type="match status" value="1"/>
</dbReference>
<keyword evidence="15" id="KW-0539">Nucleus</keyword>
<dbReference type="FunFam" id="3.30.40.10:FF:000205">
    <property type="entry name" value="Histone-lysine N-methyltransferase"/>
    <property type="match status" value="1"/>
</dbReference>
<feature type="domain" description="PHD-type" evidence="18">
    <location>
        <begin position="549"/>
        <end position="593"/>
    </location>
</feature>
<evidence type="ECO:0000259" key="20">
    <source>
        <dbReference type="PROSITE" id="PS50812"/>
    </source>
</evidence>
<dbReference type="Ensembl" id="ENSSTUT00000092755.1">
    <property type="protein sequence ID" value="ENSSTUP00000087140.1"/>
    <property type="gene ID" value="ENSSTUG00000038261.1"/>
</dbReference>
<dbReference type="SMART" id="SM00293">
    <property type="entry name" value="PWWP"/>
    <property type="match status" value="2"/>
</dbReference>
<dbReference type="SMART" id="SM00508">
    <property type="entry name" value="PostSET"/>
    <property type="match status" value="1"/>
</dbReference>
<dbReference type="GO" id="GO:0140938">
    <property type="term" value="F:histone H3 methyltransferase activity"/>
    <property type="evidence" value="ECO:0007669"/>
    <property type="project" value="UniProtKB-ARBA"/>
</dbReference>
<dbReference type="CDD" id="cd19211">
    <property type="entry name" value="SET_NSD2"/>
    <property type="match status" value="1"/>
</dbReference>
<dbReference type="Proteomes" id="UP000472277">
    <property type="component" value="Unassembled WGS sequence"/>
</dbReference>
<keyword evidence="14" id="KW-0804">Transcription</keyword>
<dbReference type="Pfam" id="PF17907">
    <property type="entry name" value="AWS"/>
    <property type="match status" value="1"/>
</dbReference>
<dbReference type="FunFam" id="2.30.30.140:FF:000057">
    <property type="entry name" value="Histone-lysine N-methyltransferase NSD2"/>
    <property type="match status" value="1"/>
</dbReference>
<dbReference type="PROSITE" id="PS50812">
    <property type="entry name" value="PWWP"/>
    <property type="match status" value="2"/>
</dbReference>
<dbReference type="Pfam" id="PF00856">
    <property type="entry name" value="SET"/>
    <property type="match status" value="1"/>
</dbReference>
<keyword evidence="8" id="KW-0479">Metal-binding</keyword>
<dbReference type="InterPro" id="IPR011011">
    <property type="entry name" value="Znf_FYVE_PHD"/>
</dbReference>
<keyword evidence="6" id="KW-0808">Transferase</keyword>
<feature type="domain" description="Post-SET" evidence="21">
    <location>
        <begin position="904"/>
        <end position="920"/>
    </location>
</feature>
<evidence type="ECO:0000259" key="22">
    <source>
        <dbReference type="PROSITE" id="PS51215"/>
    </source>
</evidence>
<reference evidence="23" key="1">
    <citation type="submission" date="2025-08" db="UniProtKB">
        <authorList>
            <consortium name="Ensembl"/>
        </authorList>
    </citation>
    <scope>IDENTIFICATION</scope>
</reference>
<dbReference type="InterPro" id="IPR001214">
    <property type="entry name" value="SET_dom"/>
</dbReference>
<keyword evidence="5" id="KW-0489">Methyltransferase</keyword>
<feature type="domain" description="AWS" evidence="22">
    <location>
        <begin position="728"/>
        <end position="778"/>
    </location>
</feature>
<evidence type="ECO:0000259" key="18">
    <source>
        <dbReference type="PROSITE" id="PS50016"/>
    </source>
</evidence>
<feature type="domain" description="PWWP" evidence="20">
    <location>
        <begin position="598"/>
        <end position="660"/>
    </location>
</feature>
<dbReference type="Gene3D" id="2.30.30.140">
    <property type="match status" value="2"/>
</dbReference>
<dbReference type="GO" id="GO:0005634">
    <property type="term" value="C:nucleus"/>
    <property type="evidence" value="ECO:0007669"/>
    <property type="project" value="UniProtKB-SubCell"/>
</dbReference>
<organism evidence="23 24">
    <name type="scientific">Salmo trutta</name>
    <name type="common">Brown trout</name>
    <dbReference type="NCBI Taxonomy" id="8032"/>
    <lineage>
        <taxon>Eukaryota</taxon>
        <taxon>Metazoa</taxon>
        <taxon>Chordata</taxon>
        <taxon>Craniata</taxon>
        <taxon>Vertebrata</taxon>
        <taxon>Euteleostomi</taxon>
        <taxon>Actinopterygii</taxon>
        <taxon>Neopterygii</taxon>
        <taxon>Teleostei</taxon>
        <taxon>Protacanthopterygii</taxon>
        <taxon>Salmoniformes</taxon>
        <taxon>Salmonidae</taxon>
        <taxon>Salmoninae</taxon>
        <taxon>Salmo</taxon>
    </lineage>
</organism>
<evidence type="ECO:0000256" key="9">
    <source>
        <dbReference type="ARBA" id="ARBA00022737"/>
    </source>
</evidence>
<keyword evidence="13" id="KW-0805">Transcription regulation</keyword>
<evidence type="ECO:0000256" key="13">
    <source>
        <dbReference type="ARBA" id="ARBA00023015"/>
    </source>
</evidence>
<feature type="region of interest" description="Disordered" evidence="17">
    <location>
        <begin position="354"/>
        <end position="392"/>
    </location>
</feature>
<accession>A0A674CTT2</accession>
<evidence type="ECO:0000256" key="2">
    <source>
        <dbReference type="ARBA" id="ARBA00004286"/>
    </source>
</evidence>
<dbReference type="PROSITE" id="PS51215">
    <property type="entry name" value="AWS"/>
    <property type="match status" value="1"/>
</dbReference>
<dbReference type="Gene3D" id="2.170.270.10">
    <property type="entry name" value="SET domain"/>
    <property type="match status" value="1"/>
</dbReference>
<sequence length="1091" mass="121740">MDSTSKGRSLPSMPEALNPVSMKQPSEPLGGRKGRGGGDLGADPALLMDKAAAQLAVTLQDSVLNNMASHGHSHERLKDLTSRMLNGDQDKLPKLCPPEPPILKGAEAPSSHPSPQRKAASPEIKLKITKMVSKGKPARFEAFCGEGPNLPTEGLLVPASRAGRKRRLIKPKPLHKLSSNHDPVPVEVSAASQFLTACCSSQIQQASPLVDQSQEEELPVHTVFSVGDVVWTKVSGYPWWPCMVSTDPELNTHLKRKAINSHTSGILYHVQYFGNTPERGYIFEKNMASFSREEQYVELCHGNKRPSSRSSTSSIPRKLHAQWVVGITQAKEAASLALEERLARYTFTYDTDGPHLNPRLLAEPGPAEPGPAEPGPAEPGPAEPGPGPDPYTVCEQAGEDVVPCEGPCCGSFHLSCLGSSLKPQDRLLCPDCTSGVHQCFSCKLSEGQVHRCNVQHCGKFYHEACVRPNALTVFDNKGFRCPLHTCLSCHSKPKATKGKLMRCLRCPVAYHTGEGCVAAGSEMLTPTIIICTNHFSPQKGYSHHSHVNVSWCFVCSKGGQLLCCESCPAAFHPDCLNIAMPDGSWFCNDCRAGKKPKYRDIIWVKLGIYRWWPAEIQHPRNIPTNIQHLRHEIGEFPVFFFGSKDYFWTHQGRVFPYMEGDRGSRFQKTGIGKVFKNALLEAETRFKEIKMEREAKEAQENNRKPPPYKYIKINKPCGRVQVYTADVSEIPKCNCKPTDEKPCGFESECLNRMLMYECHPQVCPNAERCCNQDFTKRHYPETKIVKTAGKGWGLVALRDIKKGEFVNEYIGELIDEEECRSRIKYYQENDITHFYMLTIDKDRIIDAGPKGNYSRFMNHSCQPNCETQKWTVNGDTRVGLFAVCDIPAGTELTFNYNLDCLGNEKTVCRCGAPNCSGFLGDRPKVAEPKGKKAKKKVKKRRTRNEGKESEDECFRCGDGGQLVLCDKKSCTKAFHLSCLDRTKRPFGRWDCPWHHCDVCGKPSEAFCQLCPNSFCKNHQEGALRPWPHTGQLCCQEKAQRLQRHGTSDRYSISLITPLPSSVLYVYIYIYVCVCVCVKDQNYNTGILLVPG</sequence>
<keyword evidence="10 16" id="KW-0863">Zinc-finger</keyword>
<dbReference type="Pfam" id="PF23004">
    <property type="entry name" value="PHDvar_NSD"/>
    <property type="match status" value="1"/>
</dbReference>
<dbReference type="Pfam" id="PF00628">
    <property type="entry name" value="PHD"/>
    <property type="match status" value="1"/>
</dbReference>
<dbReference type="InterPro" id="IPR013083">
    <property type="entry name" value="Znf_RING/FYVE/PHD"/>
</dbReference>
<dbReference type="SMART" id="SM00249">
    <property type="entry name" value="PHD"/>
    <property type="match status" value="5"/>
</dbReference>
<keyword evidence="11" id="KW-0862">Zinc</keyword>
<gene>
    <name evidence="23" type="primary">NSD2</name>
    <name evidence="23" type="synonym">LOC115183110</name>
</gene>
<dbReference type="Pfam" id="PF23011">
    <property type="entry name" value="PHD-1st_NSD"/>
    <property type="match status" value="1"/>
</dbReference>
<dbReference type="InterPro" id="IPR019787">
    <property type="entry name" value="Znf_PHD-finger"/>
</dbReference>
<evidence type="ECO:0000259" key="19">
    <source>
        <dbReference type="PROSITE" id="PS50280"/>
    </source>
</evidence>
<evidence type="ECO:0000313" key="23">
    <source>
        <dbReference type="Ensembl" id="ENSSTUP00000087140.1"/>
    </source>
</evidence>
<reference evidence="23" key="2">
    <citation type="submission" date="2025-09" db="UniProtKB">
        <authorList>
            <consortium name="Ensembl"/>
        </authorList>
    </citation>
    <scope>IDENTIFICATION</scope>
</reference>
<dbReference type="InterPro" id="IPR055197">
    <property type="entry name" value="PHDvar_NSD"/>
</dbReference>
<dbReference type="GO" id="GO:0008270">
    <property type="term" value="F:zinc ion binding"/>
    <property type="evidence" value="ECO:0007669"/>
    <property type="project" value="UniProtKB-KW"/>
</dbReference>
<dbReference type="InterPro" id="IPR041306">
    <property type="entry name" value="C5HCH"/>
</dbReference>
<dbReference type="FunFam" id="3.30.40.10:FF:000025">
    <property type="entry name" value="Histone-lysine N-methyltransferase"/>
    <property type="match status" value="1"/>
</dbReference>
<dbReference type="FunFam" id="2.30.30.140:FF:000004">
    <property type="entry name" value="Histone-lysine N-methyltransferase"/>
    <property type="match status" value="1"/>
</dbReference>
<keyword evidence="24" id="KW-1185">Reference proteome</keyword>
<evidence type="ECO:0000313" key="24">
    <source>
        <dbReference type="Proteomes" id="UP000472277"/>
    </source>
</evidence>
<dbReference type="Pfam" id="PF17982">
    <property type="entry name" value="C5HCH"/>
    <property type="match status" value="1"/>
</dbReference>
<dbReference type="GeneTree" id="ENSGT00940000157429"/>
<evidence type="ECO:0000256" key="16">
    <source>
        <dbReference type="PROSITE-ProRule" id="PRU00146"/>
    </source>
</evidence>
<keyword evidence="3" id="KW-0158">Chromosome</keyword>
<evidence type="ECO:0000256" key="3">
    <source>
        <dbReference type="ARBA" id="ARBA00022454"/>
    </source>
</evidence>
<keyword evidence="9" id="KW-0677">Repeat</keyword>
<feature type="compositionally biased region" description="Pro residues" evidence="17">
    <location>
        <begin position="366"/>
        <end position="389"/>
    </location>
</feature>
<evidence type="ECO:0000256" key="11">
    <source>
        <dbReference type="ARBA" id="ARBA00022833"/>
    </source>
</evidence>
<evidence type="ECO:0000256" key="5">
    <source>
        <dbReference type="ARBA" id="ARBA00022603"/>
    </source>
</evidence>
<evidence type="ECO:0000256" key="7">
    <source>
        <dbReference type="ARBA" id="ARBA00022691"/>
    </source>
</evidence>
<keyword evidence="7" id="KW-0949">S-adenosyl-L-methionine</keyword>
<evidence type="ECO:0000256" key="12">
    <source>
        <dbReference type="ARBA" id="ARBA00022853"/>
    </source>
</evidence>
<evidence type="ECO:0000256" key="4">
    <source>
        <dbReference type="ARBA" id="ARBA00022553"/>
    </source>
</evidence>